<dbReference type="SUPFAM" id="SSF46689">
    <property type="entry name" value="Homeodomain-like"/>
    <property type="match status" value="1"/>
</dbReference>
<dbReference type="PROSITE" id="PS50977">
    <property type="entry name" value="HTH_TETR_2"/>
    <property type="match status" value="1"/>
</dbReference>
<dbReference type="Gene3D" id="1.10.357.10">
    <property type="entry name" value="Tetracycline Repressor, domain 2"/>
    <property type="match status" value="1"/>
</dbReference>
<protein>
    <submittedName>
        <fullName evidence="4">TetR/AcrR family transcriptional regulator</fullName>
    </submittedName>
</protein>
<dbReference type="InterPro" id="IPR036271">
    <property type="entry name" value="Tet_transcr_reg_TetR-rel_C_sf"/>
</dbReference>
<evidence type="ECO:0000256" key="1">
    <source>
        <dbReference type="ARBA" id="ARBA00023125"/>
    </source>
</evidence>
<organism evidence="4 5">
    <name type="scientific">Pseudonocardia xishanensis</name>
    <dbReference type="NCBI Taxonomy" id="630995"/>
    <lineage>
        <taxon>Bacteria</taxon>
        <taxon>Bacillati</taxon>
        <taxon>Actinomycetota</taxon>
        <taxon>Actinomycetes</taxon>
        <taxon>Pseudonocardiales</taxon>
        <taxon>Pseudonocardiaceae</taxon>
        <taxon>Pseudonocardia</taxon>
    </lineage>
</organism>
<feature type="domain" description="HTH tetR-type" evidence="3">
    <location>
        <begin position="6"/>
        <end position="66"/>
    </location>
</feature>
<sequence>MGRRPIITRDAAARAALSIVDESGPATLSLARVAAALDVRAPSLYNHFADKAEILAEVARIVVLDSGRVPDPEPGGWREWLVEESTLFRRSLLRHPRAVPLVVEHLPQPLLVRLYRQYALLLGAHGVPADMHLFLLEGVHRMVLGSAISTATGRSALQELDPEPQPASAEEDERRFVAMVQAFLRGVDLP</sequence>
<name>A0ABP8RVE8_9PSEU</name>
<accession>A0ABP8RVE8</accession>
<evidence type="ECO:0000256" key="2">
    <source>
        <dbReference type="PROSITE-ProRule" id="PRU00335"/>
    </source>
</evidence>
<feature type="DNA-binding region" description="H-T-H motif" evidence="2">
    <location>
        <begin position="29"/>
        <end position="48"/>
    </location>
</feature>
<reference evidence="5" key="1">
    <citation type="journal article" date="2019" name="Int. J. Syst. Evol. Microbiol.">
        <title>The Global Catalogue of Microorganisms (GCM) 10K type strain sequencing project: providing services to taxonomists for standard genome sequencing and annotation.</title>
        <authorList>
            <consortium name="The Broad Institute Genomics Platform"/>
            <consortium name="The Broad Institute Genome Sequencing Center for Infectious Disease"/>
            <person name="Wu L."/>
            <person name="Ma J."/>
        </authorList>
    </citation>
    <scope>NUCLEOTIDE SEQUENCE [LARGE SCALE GENOMIC DNA]</scope>
    <source>
        <strain evidence="5">JCM 17906</strain>
    </source>
</reference>
<evidence type="ECO:0000259" key="3">
    <source>
        <dbReference type="PROSITE" id="PS50977"/>
    </source>
</evidence>
<keyword evidence="1 2" id="KW-0238">DNA-binding</keyword>
<dbReference type="Pfam" id="PF00440">
    <property type="entry name" value="TetR_N"/>
    <property type="match status" value="1"/>
</dbReference>
<dbReference type="InterPro" id="IPR009057">
    <property type="entry name" value="Homeodomain-like_sf"/>
</dbReference>
<evidence type="ECO:0000313" key="4">
    <source>
        <dbReference type="EMBL" id="GAA4548796.1"/>
    </source>
</evidence>
<dbReference type="Proteomes" id="UP001501598">
    <property type="component" value="Unassembled WGS sequence"/>
</dbReference>
<dbReference type="InterPro" id="IPR003012">
    <property type="entry name" value="Tet_transcr_reg_TetR"/>
</dbReference>
<dbReference type="PRINTS" id="PR00400">
    <property type="entry name" value="TETREPRESSOR"/>
</dbReference>
<comment type="caution">
    <text evidence="4">The sequence shown here is derived from an EMBL/GenBank/DDBJ whole genome shotgun (WGS) entry which is preliminary data.</text>
</comment>
<dbReference type="SUPFAM" id="SSF48498">
    <property type="entry name" value="Tetracyclin repressor-like, C-terminal domain"/>
    <property type="match status" value="1"/>
</dbReference>
<gene>
    <name evidence="4" type="ORF">GCM10023175_35800</name>
</gene>
<dbReference type="InterPro" id="IPR001647">
    <property type="entry name" value="HTH_TetR"/>
</dbReference>
<keyword evidence="5" id="KW-1185">Reference proteome</keyword>
<evidence type="ECO:0000313" key="5">
    <source>
        <dbReference type="Proteomes" id="UP001501598"/>
    </source>
</evidence>
<dbReference type="EMBL" id="BAABGT010000041">
    <property type="protein sequence ID" value="GAA4548796.1"/>
    <property type="molecule type" value="Genomic_DNA"/>
</dbReference>
<proteinExistence type="predicted"/>
<dbReference type="RefSeq" id="WP_345419406.1">
    <property type="nucleotide sequence ID" value="NZ_BAABGT010000041.1"/>
</dbReference>